<proteinExistence type="predicted"/>
<dbReference type="AlphaFoldDB" id="A0A1A6AKW4"/>
<protein>
    <submittedName>
        <fullName evidence="1">Uncharacterized protein</fullName>
    </submittedName>
</protein>
<dbReference type="Proteomes" id="UP000093954">
    <property type="component" value="Unassembled WGS sequence"/>
</dbReference>
<organism evidence="1 2">
    <name type="scientific">Clostridium ragsdalei P11</name>
    <dbReference type="NCBI Taxonomy" id="1353534"/>
    <lineage>
        <taxon>Bacteria</taxon>
        <taxon>Bacillati</taxon>
        <taxon>Bacillota</taxon>
        <taxon>Clostridia</taxon>
        <taxon>Eubacteriales</taxon>
        <taxon>Clostridiaceae</taxon>
        <taxon>Clostridium</taxon>
    </lineage>
</organism>
<evidence type="ECO:0000313" key="2">
    <source>
        <dbReference type="Proteomes" id="UP000093954"/>
    </source>
</evidence>
<gene>
    <name evidence="1" type="ORF">CLRAG_33730</name>
</gene>
<sequence length="101" mass="11729">MLKDNGRVKMAMSHFKEELLKAVEKMIEEKRKRIDYCRTVYGIVRQCNIDGTYDVEINSCTQKIYSMDNAKYSVGNVVVCLVLDNRNYSNKIILCKKPTVI</sequence>
<comment type="caution">
    <text evidence="1">The sequence shown here is derived from an EMBL/GenBank/DDBJ whole genome shotgun (WGS) entry which is preliminary data.</text>
</comment>
<evidence type="ECO:0000313" key="1">
    <source>
        <dbReference type="EMBL" id="OBR90725.1"/>
    </source>
</evidence>
<accession>A0A1A6AKW4</accession>
<reference evidence="1 2" key="1">
    <citation type="journal article" date="2012" name="Front. Microbiol.">
        <title>Draft Genome Sequence of the Virulent Strain 01-B526 of the Fish Pathogen Aeromonas salmonicida.</title>
        <authorList>
            <person name="Charette S.J."/>
            <person name="Brochu F."/>
            <person name="Boyle B."/>
            <person name="Filion G."/>
            <person name="Tanaka K.H."/>
            <person name="Derome N."/>
        </authorList>
    </citation>
    <scope>NUCLEOTIDE SEQUENCE [LARGE SCALE GENOMIC DNA]</scope>
    <source>
        <strain evidence="1 2">P11</strain>
    </source>
</reference>
<dbReference type="RefSeq" id="WP_065079451.1">
    <property type="nucleotide sequence ID" value="NZ_LROS01000055.1"/>
</dbReference>
<name>A0A1A6AKW4_9CLOT</name>
<keyword evidence="2" id="KW-1185">Reference proteome</keyword>
<dbReference type="EMBL" id="LROS01000055">
    <property type="protein sequence ID" value="OBR90725.1"/>
    <property type="molecule type" value="Genomic_DNA"/>
</dbReference>
<dbReference type="PATRIC" id="fig|1353534.3.peg.3434"/>